<dbReference type="GeneID" id="74308657"/>
<proteinExistence type="predicted"/>
<keyword evidence="2" id="KW-1185">Reference proteome</keyword>
<name>A0A9E7PLE0_9EURY</name>
<evidence type="ECO:0000313" key="2">
    <source>
        <dbReference type="Proteomes" id="UP001060368"/>
    </source>
</evidence>
<accession>A0A9E7PLE0</accession>
<dbReference type="EMBL" id="CP096115">
    <property type="protein sequence ID" value="UUX92268.1"/>
    <property type="molecule type" value="Genomic_DNA"/>
</dbReference>
<organism evidence="1 2">
    <name type="scientific">Methanoplanus endosymbiosus</name>
    <dbReference type="NCBI Taxonomy" id="33865"/>
    <lineage>
        <taxon>Archaea</taxon>
        <taxon>Methanobacteriati</taxon>
        <taxon>Methanobacteriota</taxon>
        <taxon>Stenosarchaea group</taxon>
        <taxon>Methanomicrobia</taxon>
        <taxon>Methanomicrobiales</taxon>
        <taxon>Methanomicrobiaceae</taxon>
        <taxon>Methanoplanus</taxon>
    </lineage>
</organism>
<sequence>MSTHNNVKKINPKDLLVPERLDIIVKYLYIQALESRQDNDFFNKLYINHILKRTGGKQYIYQYIDGKPYQSHSKEGIDRYLDDFLLMIESFKKSGFQKEYFIPVSSQNGIILDGAHRASCCIYFNIEPIVLYEPRLGRKWDYKWFLENDFEQEEINIIVETFCKIKKENVFACILWAPLKEYWDDIQEIITKSYKIIYVKDFKINNSNFDELVYDIYSQEFGVDIPKKITNKINLLKEYNTDLRLIFFYIDEPEYIQMNQRDMCLQVIKQKEKIRDNWNSIIEKEKFITLHTSDNSEHTQHITSIFLSQNNLAHLNLRKATHYRKELFNWLCEYENVLKHYGISKNDCCIVGSGPLEIVGIREATDIDFILHSTIREKLFDEKSRSLSENVDIVHKGYHEYNNPSLPISDDEIITNNKNHFLFRGLKFANIKIIRERKNNHQRDKDVEDVYMIDEFFRKNKIDRGV</sequence>
<reference evidence="1" key="1">
    <citation type="submission" date="2022-04" db="EMBL/GenBank/DDBJ databases">
        <title>Complete genome of Methanoplanus endosymbiosus DSM 3599.</title>
        <authorList>
            <person name="Chen S.-C."/>
            <person name="You Y.-T."/>
            <person name="Zhou Y.-Z."/>
            <person name="Lai M.-C."/>
        </authorList>
    </citation>
    <scope>NUCLEOTIDE SEQUENCE</scope>
    <source>
        <strain evidence="1">DSM 3599</strain>
    </source>
</reference>
<dbReference type="RefSeq" id="WP_257742417.1">
    <property type="nucleotide sequence ID" value="NZ_CP096115.1"/>
</dbReference>
<dbReference type="KEGG" id="mend:L6E24_13100"/>
<gene>
    <name evidence="1" type="ORF">L6E24_13100</name>
</gene>
<dbReference type="AlphaFoldDB" id="A0A9E7PLE0"/>
<dbReference type="Proteomes" id="UP001060368">
    <property type="component" value="Chromosome"/>
</dbReference>
<protein>
    <submittedName>
        <fullName evidence="1">Uncharacterized protein</fullName>
    </submittedName>
</protein>
<evidence type="ECO:0000313" key="1">
    <source>
        <dbReference type="EMBL" id="UUX92268.1"/>
    </source>
</evidence>